<dbReference type="InterPro" id="IPR052412">
    <property type="entry name" value="CC-Dev_Transcription_Reg"/>
</dbReference>
<feature type="compositionally biased region" description="Pro residues" evidence="12">
    <location>
        <begin position="722"/>
        <end position="731"/>
    </location>
</feature>
<comment type="subunit">
    <text evidence="9">Interacts with ATXN1.</text>
</comment>
<feature type="compositionally biased region" description="Pro residues" evidence="12">
    <location>
        <begin position="351"/>
        <end position="366"/>
    </location>
</feature>
<feature type="compositionally biased region" description="Pro residues" evidence="12">
    <location>
        <begin position="388"/>
        <end position="401"/>
    </location>
</feature>
<feature type="compositionally biased region" description="Basic and acidic residues" evidence="12">
    <location>
        <begin position="1245"/>
        <end position="1254"/>
    </location>
</feature>
<dbReference type="PANTHER" id="PTHR13059">
    <property type="entry name" value="HMG-BOX TRANSCRIPTION FACTOR BBX"/>
    <property type="match status" value="1"/>
</dbReference>
<evidence type="ECO:0000256" key="8">
    <source>
        <dbReference type="ARBA" id="ARBA00064662"/>
    </source>
</evidence>
<reference evidence="15" key="3">
    <citation type="submission" date="2025-05" db="UniProtKB">
        <authorList>
            <consortium name="Ensembl"/>
        </authorList>
    </citation>
    <scope>IDENTIFICATION</scope>
</reference>
<keyword evidence="1" id="KW-0678">Repressor</keyword>
<dbReference type="Proteomes" id="UP000694429">
    <property type="component" value="Chromosome 1"/>
</dbReference>
<feature type="region of interest" description="Disordered" evidence="12">
    <location>
        <begin position="857"/>
        <end position="910"/>
    </location>
</feature>
<name>A0A8C0M8F1_CANLF</name>
<dbReference type="InterPro" id="IPR058607">
    <property type="entry name" value="HMG-box_Cic-like"/>
</dbReference>
<feature type="signal peptide" evidence="13">
    <location>
        <begin position="1"/>
        <end position="37"/>
    </location>
</feature>
<evidence type="ECO:0000313" key="15">
    <source>
        <dbReference type="Ensembl" id="ENSCAFP00030006368.1"/>
    </source>
</evidence>
<feature type="compositionally biased region" description="Pro residues" evidence="12">
    <location>
        <begin position="2506"/>
        <end position="2518"/>
    </location>
</feature>
<feature type="compositionally biased region" description="Gly residues" evidence="12">
    <location>
        <begin position="1741"/>
        <end position="1757"/>
    </location>
</feature>
<feature type="region of interest" description="Disordered" evidence="12">
    <location>
        <begin position="1280"/>
        <end position="1319"/>
    </location>
</feature>
<evidence type="ECO:0000313" key="17">
    <source>
        <dbReference type="Proteomes" id="UP000694429"/>
    </source>
</evidence>
<feature type="compositionally biased region" description="Basic and acidic residues" evidence="12">
    <location>
        <begin position="133"/>
        <end position="143"/>
    </location>
</feature>
<evidence type="ECO:0000256" key="6">
    <source>
        <dbReference type="ARBA" id="ARBA00023242"/>
    </source>
</evidence>
<feature type="compositionally biased region" description="Low complexity" evidence="12">
    <location>
        <begin position="2519"/>
        <end position="2528"/>
    </location>
</feature>
<feature type="region of interest" description="Disordered" evidence="12">
    <location>
        <begin position="344"/>
        <end position="372"/>
    </location>
</feature>
<feature type="region of interest" description="Disordered" evidence="12">
    <location>
        <begin position="578"/>
        <end position="624"/>
    </location>
</feature>
<dbReference type="Pfam" id="PF25981">
    <property type="entry name" value="HTH_Cic_C"/>
    <property type="match status" value="1"/>
</dbReference>
<feature type="region of interest" description="Disordered" evidence="12">
    <location>
        <begin position="1224"/>
        <end position="1265"/>
    </location>
</feature>
<dbReference type="Ensembl" id="ENSCAFT00040011735.1">
    <property type="protein sequence ID" value="ENSCAFP00040010178.1"/>
    <property type="gene ID" value="ENSCAFG00040006288.1"/>
</dbReference>
<keyword evidence="2" id="KW-0597">Phosphoprotein</keyword>
<feature type="compositionally biased region" description="Basic and acidic residues" evidence="12">
    <location>
        <begin position="1132"/>
        <end position="1155"/>
    </location>
</feature>
<feature type="region of interest" description="Disordered" evidence="12">
    <location>
        <begin position="1000"/>
        <end position="1156"/>
    </location>
</feature>
<comment type="function">
    <text evidence="7">Transcriptional repressor which plays a role in development of the central nervous system (CNS). In concert with ATXN1 and ATXN1L, involved in brain development.</text>
</comment>
<feature type="compositionally biased region" description="Low complexity" evidence="12">
    <location>
        <begin position="2096"/>
        <end position="2109"/>
    </location>
</feature>
<dbReference type="Pfam" id="PF00505">
    <property type="entry name" value="HMG_box"/>
    <property type="match status" value="1"/>
</dbReference>
<feature type="compositionally biased region" description="Low complexity" evidence="12">
    <location>
        <begin position="2148"/>
        <end position="2159"/>
    </location>
</feature>
<evidence type="ECO:0000313" key="16">
    <source>
        <dbReference type="Ensembl" id="ENSCAFP00040010178.1"/>
    </source>
</evidence>
<feature type="region of interest" description="Disordered" evidence="12">
    <location>
        <begin position="2480"/>
        <end position="2566"/>
    </location>
</feature>
<keyword evidence="4 11" id="KW-0238">DNA-binding</keyword>
<feature type="compositionally biased region" description="Basic and acidic residues" evidence="12">
    <location>
        <begin position="1224"/>
        <end position="1233"/>
    </location>
</feature>
<evidence type="ECO:0000259" key="14">
    <source>
        <dbReference type="PROSITE" id="PS50118"/>
    </source>
</evidence>
<evidence type="ECO:0000256" key="11">
    <source>
        <dbReference type="PROSITE-ProRule" id="PRU00267"/>
    </source>
</evidence>
<feature type="compositionally biased region" description="Low complexity" evidence="12">
    <location>
        <begin position="496"/>
        <end position="522"/>
    </location>
</feature>
<dbReference type="InterPro" id="IPR036910">
    <property type="entry name" value="HMG_box_dom_sf"/>
</dbReference>
<reference evidence="15" key="2">
    <citation type="submission" date="2019-03" db="EMBL/GenBank/DDBJ databases">
        <authorList>
            <person name="Warren W.C."/>
            <person name="Johnson G.S."/>
        </authorList>
    </citation>
    <scope>NUCLEOTIDE SEQUENCE [LARGE SCALE GENOMIC DNA]</scope>
    <source>
        <strain evidence="15">Basenji</strain>
    </source>
</reference>
<evidence type="ECO:0000256" key="1">
    <source>
        <dbReference type="ARBA" id="ARBA00022491"/>
    </source>
</evidence>
<feature type="compositionally biased region" description="Low complexity" evidence="12">
    <location>
        <begin position="2263"/>
        <end position="2274"/>
    </location>
</feature>
<dbReference type="CDD" id="cd21990">
    <property type="entry name" value="HMG-box_CIC-like"/>
    <property type="match status" value="1"/>
</dbReference>
<dbReference type="Gene3D" id="1.10.30.10">
    <property type="entry name" value="High mobility group box domain"/>
    <property type="match status" value="1"/>
</dbReference>
<dbReference type="PROSITE" id="PS50118">
    <property type="entry name" value="HMG_BOX_2"/>
    <property type="match status" value="1"/>
</dbReference>
<feature type="region of interest" description="Disordered" evidence="12">
    <location>
        <begin position="38"/>
        <end position="241"/>
    </location>
</feature>
<evidence type="ECO:0000256" key="10">
    <source>
        <dbReference type="ARBA" id="ARBA00074291"/>
    </source>
</evidence>
<gene>
    <name evidence="15" type="primary">CIC</name>
</gene>
<feature type="DNA-binding region" description="HMG box" evidence="11">
    <location>
        <begin position="1154"/>
        <end position="1222"/>
    </location>
</feature>
<feature type="compositionally biased region" description="Pro residues" evidence="12">
    <location>
        <begin position="2243"/>
        <end position="2256"/>
    </location>
</feature>
<keyword evidence="3" id="KW-0805">Transcription regulation</keyword>
<feature type="region of interest" description="Disordered" evidence="12">
    <location>
        <begin position="2146"/>
        <end position="2391"/>
    </location>
</feature>
<feature type="region of interest" description="Disordered" evidence="12">
    <location>
        <begin position="1335"/>
        <end position="1395"/>
    </location>
</feature>
<feature type="region of interest" description="Disordered" evidence="12">
    <location>
        <begin position="2084"/>
        <end position="2109"/>
    </location>
</feature>
<dbReference type="FunFam" id="1.10.30.10:FF:000010">
    <property type="entry name" value="Capicua transcriptional repressor b"/>
    <property type="match status" value="1"/>
</dbReference>
<organism evidence="15 17">
    <name type="scientific">Canis lupus familiaris</name>
    <name type="common">Dog</name>
    <name type="synonym">Canis familiaris</name>
    <dbReference type="NCBI Taxonomy" id="9615"/>
    <lineage>
        <taxon>Eukaryota</taxon>
        <taxon>Metazoa</taxon>
        <taxon>Chordata</taxon>
        <taxon>Craniata</taxon>
        <taxon>Vertebrata</taxon>
        <taxon>Euteleostomi</taxon>
        <taxon>Mammalia</taxon>
        <taxon>Eutheria</taxon>
        <taxon>Laurasiatheria</taxon>
        <taxon>Carnivora</taxon>
        <taxon>Caniformia</taxon>
        <taxon>Canidae</taxon>
        <taxon>Canis</taxon>
    </lineage>
</organism>
<dbReference type="InterPro" id="IPR058606">
    <property type="entry name" value="HTH_Cic_C"/>
</dbReference>
<feature type="domain" description="HMG box" evidence="14">
    <location>
        <begin position="1154"/>
        <end position="1222"/>
    </location>
</feature>
<proteinExistence type="predicted"/>
<feature type="compositionally biased region" description="Pro residues" evidence="12">
    <location>
        <begin position="2163"/>
        <end position="2173"/>
    </location>
</feature>
<reference evidence="16" key="1">
    <citation type="submission" date="2018-10" db="EMBL/GenBank/DDBJ databases">
        <title>De novo assembly of a Great Dane genome.</title>
        <authorList>
            <person name="Kidd J.M."/>
            <person name="Pendleton A.L."/>
            <person name="Shen F."/>
            <person name="Emery S."/>
        </authorList>
    </citation>
    <scope>NUCLEOTIDE SEQUENCE [LARGE SCALE GENOMIC DNA]</scope>
    <source>
        <strain evidence="16">Great Dane</strain>
    </source>
</reference>
<dbReference type="InterPro" id="IPR009071">
    <property type="entry name" value="HMG_box_dom"/>
</dbReference>
<feature type="compositionally biased region" description="Polar residues" evidence="12">
    <location>
        <begin position="653"/>
        <end position="664"/>
    </location>
</feature>
<feature type="compositionally biased region" description="Pro residues" evidence="12">
    <location>
        <begin position="459"/>
        <end position="473"/>
    </location>
</feature>
<accession>A0A8C0M8F1</accession>
<evidence type="ECO:0000256" key="9">
    <source>
        <dbReference type="ARBA" id="ARBA00065636"/>
    </source>
</evidence>
<comment type="subunit">
    <text evidence="8">Found in a complex with ATXN1 and ATXN1L.</text>
</comment>
<dbReference type="PANTHER" id="PTHR13059:SF13">
    <property type="entry name" value="PROTEIN CAPICUA HOMOLOG"/>
    <property type="match status" value="1"/>
</dbReference>
<feature type="chain" id="PRO_5044671440" description="Protein capicua homolog" evidence="13">
    <location>
        <begin position="38"/>
        <end position="2566"/>
    </location>
</feature>
<dbReference type="Proteomes" id="UP000694542">
    <property type="component" value="Chromosome 1"/>
</dbReference>
<dbReference type="SUPFAM" id="SSF47095">
    <property type="entry name" value="HMG-box"/>
    <property type="match status" value="1"/>
</dbReference>
<evidence type="ECO:0000256" key="3">
    <source>
        <dbReference type="ARBA" id="ARBA00023015"/>
    </source>
</evidence>
<feature type="region of interest" description="Disordered" evidence="12">
    <location>
        <begin position="1845"/>
        <end position="1866"/>
    </location>
</feature>
<feature type="region of interest" description="Disordered" evidence="12">
    <location>
        <begin position="1423"/>
        <end position="1617"/>
    </location>
</feature>
<keyword evidence="6 11" id="KW-0539">Nucleus</keyword>
<dbReference type="Pfam" id="PF16090">
    <property type="entry name" value="DUF4819"/>
    <property type="match status" value="1"/>
</dbReference>
<sequence length="2566" mass="262946">MELRQWPQQVRSLGAHWLWGALELLPMIPVCLPPAGGQKMKPMKKACVGLPGSGSGGKSPPATRAKALRRRGAGEGDKPEEEDDEAQQQQQQPPPGPEEAEEGEEEESERGPGAEGLPPELHPDDPAAPGPAEDPKVEGEASRWEPSLSRKTATFKSRAPKKKYVEEHGAGSGSSGAAGAPEERARTPEEAGTLGVPPRPPTSTRSSSTDTASEHSADLEDEPAEACGPGPWPPSGASGGYDLRQLRSQRVLARRGDGLFLPAVVRQVRRSQDLGVQFSGDRALTFYEGAPGGGGGVDVVLDATPPPGALVVGTAVCTCVEPGVAAYREGVVVEVATKPAAYKVRLSPGPNTQPGPPAALPQPPQLPHREPEEAVWVARSSLRLLRPPWEPEVPPRKPPAGPEEEQAEPAGTLPPCPAALDPKQPEDAEVSKISFGGNLGTCEEGEEKHPPALGTPALLPLPPPQLLSPPPKSPAFAGPGRPGEQPSPCQEGSQGGSRSSSVASLEKGAAPAARARTPLTAAQQKYKKGDVVCTPNGIRKKFNGKQWRRLCSRDGCMKESQRRGYCSRHLSMRTKEMEGLADSGPGGAGRPAGVAAREGSTEFDWGDETSRDSEASSVAARGDSRPRLVAPADLSRFEFDECEAAVMLVSLGSSRSGTPSFSPVSTQSPFSPAPSPSPSPLFGFRPANFSPINASPVIQRTAVRSRHLSASTPKGGVLTPPDLGPHPPPPAPRERHSSGILPTFQTNLTFTVPISPGRRKTELLPHPGALGAPGTGGGGATPDFPKSDSLDSGVDSVSHTPTPSTPAGFRAVSPAVPFSRSRQPSPLLLLPPPAGLTSDPGPSVRRVPAVQRDSPVIVRNPDVPLPSKFPGEVSTAGEARAAGPGRGCRETPVPPGVASGKPGLPPPLPAPVPITVPPAAPTAVAQPMPTFGLASSPFQPVAFHPSPAALLPVLVPSSYTSHPAPKKEVIMGRPGTVWTNVEPRSVAVFPWHSLVPFLAPSQPDPSVQPSEAQQPASHPVASNQSKEPAESAAVAHEQPPGGTGNADPGRPPGATCPESPGPGPPHTLGVVEPGKGPPPATEEDAPGPPGEPRLDSETESDHDDAFLSIMSPEIQLPLPPGKRRTQSLSALPKERDSSSEKDGRSPNKREKDHIRRPMNAFMIFSKRHRALVHQRHPNQDNRTVSKILGEWWYALGPKEKQKYHDLAFQVKEAHFKAHPDWKWCNKDRKKSSSEAKPTSLGLAGGHKETRERSMSETGTAAAPGVSSELLSVAAQTLLSSDTKAPGSGSCGAERLHTVGGPGSARPRAFSHSGVHSLDGGEVDSQALQELTQMVSGPASYSGPKPSTQYGAPGPFSASGEGGALAASGRPPLLPTRASRSQRAASEDMTSDEERMVICEEEGDDDVIADDGFGTTDIDLKCKERVTDSESGDSSGEDPEGSKGFGRKVFSPVIRSSFTHCRPPLDPEPPGPPDPPPAFGKGYGPTPSSSSSSSPASSSASAATSFPLGSGTFKAQESGQGSTAGPLRPPPPGAGGPVTPSKATRFLPTDPAAFRRKRPESVGSLEPPGPSVIAAPPGGGGSVLQTLVLPSNKEDREGSGSRMPSAPAPSLSYGAPAAPLSRPAATMVTNVVRPVSSTPVPIASKPFPTSGRAEASPNDTAGARTEPVAGSRAPGSSPLGVSLVYSDKKSAAATSPAPHLVAGPLLGTVGKAPATVTNLLVGTPGYGAPAPPAVQFIAQGAPGSGATTGSGAGAGSGPNGPVPLGILQPGALGKAGGITQVQYILPTLPQQLQVAPAPAPAPGTKTAAPGGPAPTTSIRFTLPPGTSTNGKVLAATAPTPGIPILQSVPSAPPPKAQSVSPVQAPPPGGSAQLLPGKVLVPLAAPSMSVRGGGAGQPLPLVSPPFSVPVQNGAQPPSKIIQLTPVPVSTPSGLVPPLSPATLSGPTSQPQKVLLPSSTRITYVQSAGGHALPLGTSPTSSQAGTVTSYGPTSSVALGFTSLGPSGPAFVQPLLSGQAPLLAPGQVGVSPVPSPQLPPTCTAPGGPVITAFYPGSPAPTSSAPLAQPSQAPPGLVYTVATSTTPPAANILPKGPPAPATATPAPTSPFPNATAGSMTYSLVAPKAQRPTPKAPQKVKAAIASIPVGSFEAGAPGRSGPAARQPLEPGPAREPPTPESELEGQPATPAPPPPPETWAPTARSSPPPPLPAEERTSSKGPETMASKFPGSSSDWRVPGLGLESRGEPPTPPSPAPAPAPAPGGGGSSSSEGSSGRAAGDTPERKEAAGTGKKVKVRPPPLKKTFDSVDNRVLSEVDFEERFAELPEFRPEEVLPSPTLQSLATSPRAILGSYRKKRKNSTDLDSAPEDPTSPKRKMRRRSSCSSEPNTPKSAKCEGDIFTFDRTGTEAEDVLGELEYEKVPYSSLRRTLDQRRALVMQLFQDHGFFPSAQATAAFQARYADIFPSKVCLQLKIREVRQKIMQAATPTEQPPGADAPLPGPPPAGTAAAPVPTPSPAGGPDPTSPGSDSGTAPAAPPLPPPPEPGPGQPGWEGPPQPSPPPPGPSTAATGR</sequence>
<feature type="region of interest" description="Disordered" evidence="12">
    <location>
        <begin position="653"/>
        <end position="684"/>
    </location>
</feature>
<feature type="region of interest" description="Disordered" evidence="12">
    <location>
        <begin position="702"/>
        <end position="812"/>
    </location>
</feature>
<dbReference type="GO" id="GO:0005634">
    <property type="term" value="C:nucleus"/>
    <property type="evidence" value="ECO:0007669"/>
    <property type="project" value="UniProtKB-UniRule"/>
</dbReference>
<feature type="compositionally biased region" description="Polar residues" evidence="12">
    <location>
        <begin position="1004"/>
        <end position="1026"/>
    </location>
</feature>
<keyword evidence="5" id="KW-0804">Transcription</keyword>
<dbReference type="GO" id="GO:0003677">
    <property type="term" value="F:DNA binding"/>
    <property type="evidence" value="ECO:0007669"/>
    <property type="project" value="UniProtKB-UniRule"/>
</dbReference>
<feature type="compositionally biased region" description="Pro residues" evidence="12">
    <location>
        <begin position="2529"/>
        <end position="2559"/>
    </location>
</feature>
<evidence type="ECO:0000256" key="7">
    <source>
        <dbReference type="ARBA" id="ARBA00053962"/>
    </source>
</evidence>
<feature type="region of interest" description="Disordered" evidence="12">
    <location>
        <begin position="387"/>
        <end position="525"/>
    </location>
</feature>
<feature type="region of interest" description="Disordered" evidence="12">
    <location>
        <begin position="1739"/>
        <end position="1759"/>
    </location>
</feature>
<dbReference type="InterPro" id="IPR032147">
    <property type="entry name" value="Cic_dom"/>
</dbReference>
<dbReference type="Ensembl" id="ENSCAFT00030007264.1">
    <property type="protein sequence ID" value="ENSCAFP00030006368.1"/>
    <property type="gene ID" value="ENSCAFG00030003875.1"/>
</dbReference>
<feature type="compositionally biased region" description="Polar residues" evidence="12">
    <location>
        <begin position="743"/>
        <end position="752"/>
    </location>
</feature>
<keyword evidence="13" id="KW-0732">Signal</keyword>
<feature type="compositionally biased region" description="Acidic residues" evidence="12">
    <location>
        <begin position="98"/>
        <end position="108"/>
    </location>
</feature>
<dbReference type="SMART" id="SM00398">
    <property type="entry name" value="HMG"/>
    <property type="match status" value="1"/>
</dbReference>
<evidence type="ECO:0000256" key="4">
    <source>
        <dbReference type="ARBA" id="ARBA00023125"/>
    </source>
</evidence>
<evidence type="ECO:0000256" key="12">
    <source>
        <dbReference type="SAM" id="MobiDB-lite"/>
    </source>
</evidence>
<feature type="compositionally biased region" description="Low complexity" evidence="12">
    <location>
        <begin position="1484"/>
        <end position="1504"/>
    </location>
</feature>
<feature type="compositionally biased region" description="Pro residues" evidence="12">
    <location>
        <begin position="2183"/>
        <end position="2192"/>
    </location>
</feature>
<evidence type="ECO:0000256" key="13">
    <source>
        <dbReference type="SAM" id="SignalP"/>
    </source>
</evidence>
<protein>
    <recommendedName>
        <fullName evidence="10">Protein capicua homolog</fullName>
    </recommendedName>
</protein>
<evidence type="ECO:0000256" key="2">
    <source>
        <dbReference type="ARBA" id="ARBA00022553"/>
    </source>
</evidence>
<feature type="compositionally biased region" description="Basic and acidic residues" evidence="12">
    <location>
        <begin position="2298"/>
        <end position="2327"/>
    </location>
</feature>
<feature type="region of interest" description="Disordered" evidence="12">
    <location>
        <begin position="1636"/>
        <end position="1678"/>
    </location>
</feature>
<feature type="compositionally biased region" description="Pro residues" evidence="12">
    <location>
        <begin position="1463"/>
        <end position="1477"/>
    </location>
</feature>
<evidence type="ECO:0000256" key="5">
    <source>
        <dbReference type="ARBA" id="ARBA00023163"/>
    </source>
</evidence>
<feature type="compositionally biased region" description="Low complexity" evidence="12">
    <location>
        <begin position="202"/>
        <end position="211"/>
    </location>
</feature>
<feature type="compositionally biased region" description="Pro residues" evidence="12">
    <location>
        <begin position="1075"/>
        <end position="1091"/>
    </location>
</feature>
<feature type="compositionally biased region" description="Gly residues" evidence="12">
    <location>
        <begin position="771"/>
        <end position="780"/>
    </location>
</feature>